<organism evidence="1">
    <name type="scientific">Sonneratia griffithii</name>
    <dbReference type="NCBI Taxonomy" id="516017"/>
    <lineage>
        <taxon>Eukaryota</taxon>
        <taxon>Viridiplantae</taxon>
        <taxon>Streptophyta</taxon>
        <taxon>Embryophyta</taxon>
        <taxon>Tracheophyta</taxon>
        <taxon>Spermatophyta</taxon>
        <taxon>Magnoliopsida</taxon>
        <taxon>eudicotyledons</taxon>
        <taxon>Gunneridae</taxon>
        <taxon>Pentapetalae</taxon>
        <taxon>rosids</taxon>
        <taxon>malvids</taxon>
        <taxon>Myrtales</taxon>
        <taxon>Lythraceae</taxon>
        <taxon>Sonneratia</taxon>
    </lineage>
</organism>
<proteinExistence type="predicted"/>
<protein>
    <submittedName>
        <fullName evidence="1">F-box protein</fullName>
    </submittedName>
</protein>
<dbReference type="AlphaFoldDB" id="A0A0A6Z8S0"/>
<evidence type="ECO:0000313" key="1">
    <source>
        <dbReference type="EMBL" id="AFU90919.1"/>
    </source>
</evidence>
<accession>A0A0A6Z8S0</accession>
<sequence length="71" mass="7747">FSLCSVSHVKVLGRPLLSPFDVEIIDPSGKCTLKYLPVGEIPESSLSSARDEDGGAHCRLRTFTARLMERG</sequence>
<feature type="non-terminal residue" evidence="1">
    <location>
        <position position="71"/>
    </location>
</feature>
<reference evidence="1" key="1">
    <citation type="submission" date="2012-02" db="EMBL/GenBank/DDBJ databases">
        <title>Exploring the speciation and salt adaptation of Sonneratia, a typical mangrove genus, through large scale detection of positive selection using Illumina platform.</title>
        <authorList>
            <person name="Chen S."/>
            <person name="Zhou R."/>
            <person name="Shi S."/>
        </authorList>
    </citation>
    <scope>NUCLEOTIDE SEQUENCE</scope>
</reference>
<feature type="non-terminal residue" evidence="1">
    <location>
        <position position="1"/>
    </location>
</feature>
<dbReference type="EMBL" id="JQ639133">
    <property type="protein sequence ID" value="AFU90919.1"/>
    <property type="molecule type" value="Genomic_DNA"/>
</dbReference>
<name>A0A0A6Z8S0_9MYRT</name>